<keyword evidence="3" id="KW-1185">Reference proteome</keyword>
<proteinExistence type="predicted"/>
<name>A0A5A7RCJ4_STRAF</name>
<sequence length="140" mass="14773">MFEKEKVGIAYHMKGPHLVQELLQEHLQLHFEANRRGGDIANRGQPKCPADVNRKTDLTRIGCVSTKLPSSEQHPGSGRVKLLPPSTNSSPGEGAVASGSPGANAGDCAAAPGRAAARTAATMRRWIMSVVVLSLLAIVV</sequence>
<dbReference type="Proteomes" id="UP000325081">
    <property type="component" value="Unassembled WGS sequence"/>
</dbReference>
<evidence type="ECO:0000256" key="1">
    <source>
        <dbReference type="SAM" id="MobiDB-lite"/>
    </source>
</evidence>
<reference evidence="3" key="1">
    <citation type="journal article" date="2019" name="Curr. Biol.">
        <title>Genome Sequence of Striga asiatica Provides Insight into the Evolution of Plant Parasitism.</title>
        <authorList>
            <person name="Yoshida S."/>
            <person name="Kim S."/>
            <person name="Wafula E.K."/>
            <person name="Tanskanen J."/>
            <person name="Kim Y.M."/>
            <person name="Honaas L."/>
            <person name="Yang Z."/>
            <person name="Spallek T."/>
            <person name="Conn C.E."/>
            <person name="Ichihashi Y."/>
            <person name="Cheong K."/>
            <person name="Cui S."/>
            <person name="Der J.P."/>
            <person name="Gundlach H."/>
            <person name="Jiao Y."/>
            <person name="Hori C."/>
            <person name="Ishida J.K."/>
            <person name="Kasahara H."/>
            <person name="Kiba T."/>
            <person name="Kim M.S."/>
            <person name="Koo N."/>
            <person name="Laohavisit A."/>
            <person name="Lee Y.H."/>
            <person name="Lumba S."/>
            <person name="McCourt P."/>
            <person name="Mortimer J.C."/>
            <person name="Mutuku J.M."/>
            <person name="Nomura T."/>
            <person name="Sasaki-Sekimoto Y."/>
            <person name="Seto Y."/>
            <person name="Wang Y."/>
            <person name="Wakatake T."/>
            <person name="Sakakibara H."/>
            <person name="Demura T."/>
            <person name="Yamaguchi S."/>
            <person name="Yoneyama K."/>
            <person name="Manabe R.I."/>
            <person name="Nelson D.C."/>
            <person name="Schulman A.H."/>
            <person name="Timko M.P."/>
            <person name="dePamphilis C.W."/>
            <person name="Choi D."/>
            <person name="Shirasu K."/>
        </authorList>
    </citation>
    <scope>NUCLEOTIDE SEQUENCE [LARGE SCALE GENOMIC DNA]</scope>
    <source>
        <strain evidence="3">cv. UVA1</strain>
    </source>
</reference>
<keyword evidence="2" id="KW-0413">Isomerase</keyword>
<evidence type="ECO:0000313" key="3">
    <source>
        <dbReference type="Proteomes" id="UP000325081"/>
    </source>
</evidence>
<comment type="caution">
    <text evidence="2">The sequence shown here is derived from an EMBL/GenBank/DDBJ whole genome shotgun (WGS) entry which is preliminary data.</text>
</comment>
<dbReference type="GO" id="GO:0016853">
    <property type="term" value="F:isomerase activity"/>
    <property type="evidence" value="ECO:0007669"/>
    <property type="project" value="UniProtKB-KW"/>
</dbReference>
<gene>
    <name evidence="2" type="ORF">STAS_32658</name>
</gene>
<dbReference type="EMBL" id="BKCP01011625">
    <property type="protein sequence ID" value="GER55016.1"/>
    <property type="molecule type" value="Genomic_DNA"/>
</dbReference>
<accession>A0A5A7RCJ4</accession>
<organism evidence="2 3">
    <name type="scientific">Striga asiatica</name>
    <name type="common">Asiatic witchweed</name>
    <name type="synonym">Buchnera asiatica</name>
    <dbReference type="NCBI Taxonomy" id="4170"/>
    <lineage>
        <taxon>Eukaryota</taxon>
        <taxon>Viridiplantae</taxon>
        <taxon>Streptophyta</taxon>
        <taxon>Embryophyta</taxon>
        <taxon>Tracheophyta</taxon>
        <taxon>Spermatophyta</taxon>
        <taxon>Magnoliopsida</taxon>
        <taxon>eudicotyledons</taxon>
        <taxon>Gunneridae</taxon>
        <taxon>Pentapetalae</taxon>
        <taxon>asterids</taxon>
        <taxon>lamiids</taxon>
        <taxon>Lamiales</taxon>
        <taxon>Orobanchaceae</taxon>
        <taxon>Buchnereae</taxon>
        <taxon>Striga</taxon>
    </lineage>
</organism>
<feature type="region of interest" description="Disordered" evidence="1">
    <location>
        <begin position="66"/>
        <end position="107"/>
    </location>
</feature>
<dbReference type="AlphaFoldDB" id="A0A5A7RCJ4"/>
<evidence type="ECO:0000313" key="2">
    <source>
        <dbReference type="EMBL" id="GER55016.1"/>
    </source>
</evidence>
<protein>
    <submittedName>
        <fullName evidence="2">Glucose-6-phosphate isomerase</fullName>
    </submittedName>
</protein>